<feature type="region of interest" description="Disordered" evidence="1">
    <location>
        <begin position="157"/>
        <end position="179"/>
    </location>
</feature>
<reference evidence="2" key="1">
    <citation type="journal article" date="2014" name="Front. Microbiol.">
        <title>High frequency of phylogenetically diverse reductive dehalogenase-homologous genes in deep subseafloor sedimentary metagenomes.</title>
        <authorList>
            <person name="Kawai M."/>
            <person name="Futagami T."/>
            <person name="Toyoda A."/>
            <person name="Takaki Y."/>
            <person name="Nishi S."/>
            <person name="Hori S."/>
            <person name="Arai W."/>
            <person name="Tsubouchi T."/>
            <person name="Morono Y."/>
            <person name="Uchiyama I."/>
            <person name="Ito T."/>
            <person name="Fujiyama A."/>
            <person name="Inagaki F."/>
            <person name="Takami H."/>
        </authorList>
    </citation>
    <scope>NUCLEOTIDE SEQUENCE</scope>
    <source>
        <strain evidence="2">Expedition CK06-06</strain>
    </source>
</reference>
<feature type="region of interest" description="Disordered" evidence="1">
    <location>
        <begin position="100"/>
        <end position="140"/>
    </location>
</feature>
<protein>
    <submittedName>
        <fullName evidence="2">Uncharacterized protein</fullName>
    </submittedName>
</protein>
<dbReference type="EMBL" id="BARV01030112">
    <property type="protein sequence ID" value="GAI37631.1"/>
    <property type="molecule type" value="Genomic_DNA"/>
</dbReference>
<comment type="caution">
    <text evidence="2">The sequence shown here is derived from an EMBL/GenBank/DDBJ whole genome shotgun (WGS) entry which is preliminary data.</text>
</comment>
<evidence type="ECO:0000256" key="1">
    <source>
        <dbReference type="SAM" id="MobiDB-lite"/>
    </source>
</evidence>
<proteinExistence type="predicted"/>
<name>X1P593_9ZZZZ</name>
<sequence length="179" mass="19354">VMALYIDSAFAASHGQGHANAYLDLLHDFLARVAKIQARLGAQGVKGIFILAPAPFPQDLLRFVEKSVGADDPVARFDSLLPAPYYVHINLLECGSHIASAPASDPDPDSAPAPDHDLDSYQDSGPGDAQSGHARSGASIHDDTGRIFVKAHQIRMVHPQLRPRQQAQERQNSAQITYK</sequence>
<organism evidence="2">
    <name type="scientific">marine sediment metagenome</name>
    <dbReference type="NCBI Taxonomy" id="412755"/>
    <lineage>
        <taxon>unclassified sequences</taxon>
        <taxon>metagenomes</taxon>
        <taxon>ecological metagenomes</taxon>
    </lineage>
</organism>
<gene>
    <name evidence="2" type="ORF">S06H3_47881</name>
</gene>
<feature type="compositionally biased region" description="Polar residues" evidence="1">
    <location>
        <begin position="163"/>
        <end position="179"/>
    </location>
</feature>
<dbReference type="AlphaFoldDB" id="X1P593"/>
<feature type="non-terminal residue" evidence="2">
    <location>
        <position position="1"/>
    </location>
</feature>
<evidence type="ECO:0000313" key="2">
    <source>
        <dbReference type="EMBL" id="GAI37631.1"/>
    </source>
</evidence>
<accession>X1P593</accession>